<dbReference type="InterPro" id="IPR009832">
    <property type="entry name" value="DUF1397"/>
</dbReference>
<evidence type="ECO:0000313" key="3">
    <source>
        <dbReference type="RefSeq" id="XP_028043073.1"/>
    </source>
</evidence>
<sequence length="227" mass="24876">MMWKTVLITIFAAGVLADDFSQITAVVTSQCTKNNAEDKVPEVEAALRTFGNCLKGLVDLNVLKTEIEEAKPNGALDEVFKKYCDKSAQLKGCISSVLQGVRPCVGNDYANHINDAQNSTNQLIDFVCYKDGDRIALFIAEGGPECFQQKTENLKTCFLNLKQSFPTVESANSLSLVEKCAKVDEMTSCIVKSLEECSTPTPANMAESLIKFMRKESPCHTALPKTD</sequence>
<dbReference type="RefSeq" id="XP_028043073.1">
    <property type="nucleotide sequence ID" value="XM_028187272.1"/>
</dbReference>
<feature type="chain" id="PRO_5026702556" evidence="1">
    <location>
        <begin position="18"/>
        <end position="227"/>
    </location>
</feature>
<dbReference type="Proteomes" id="UP000504629">
    <property type="component" value="Unplaced"/>
</dbReference>
<dbReference type="OrthoDB" id="6512861at2759"/>
<evidence type="ECO:0000313" key="2">
    <source>
        <dbReference type="Proteomes" id="UP000504629"/>
    </source>
</evidence>
<dbReference type="KEGG" id="bman:114252687"/>
<dbReference type="PANTHER" id="PTHR20997:SF2">
    <property type="entry name" value="EG:BACR42I17.2 PROTEIN-RELATED"/>
    <property type="match status" value="1"/>
</dbReference>
<dbReference type="CTD" id="692422"/>
<feature type="signal peptide" evidence="1">
    <location>
        <begin position="1"/>
        <end position="17"/>
    </location>
</feature>
<protein>
    <submittedName>
        <fullName evidence="3">27 kDa glycoprotein</fullName>
    </submittedName>
</protein>
<evidence type="ECO:0000256" key="1">
    <source>
        <dbReference type="SAM" id="SignalP"/>
    </source>
</evidence>
<keyword evidence="1" id="KW-0732">Signal</keyword>
<accession>A0A6J2KNH2</accession>
<dbReference type="GeneID" id="114252687"/>
<dbReference type="PANTHER" id="PTHR20997">
    <property type="entry name" value="EG:BACR42I17.2 PROTEIN-RELATED"/>
    <property type="match status" value="1"/>
</dbReference>
<organism evidence="2 3">
    <name type="scientific">Bombyx mandarina</name>
    <name type="common">Wild silk moth</name>
    <name type="synonym">Wild silkworm</name>
    <dbReference type="NCBI Taxonomy" id="7092"/>
    <lineage>
        <taxon>Eukaryota</taxon>
        <taxon>Metazoa</taxon>
        <taxon>Ecdysozoa</taxon>
        <taxon>Arthropoda</taxon>
        <taxon>Hexapoda</taxon>
        <taxon>Insecta</taxon>
        <taxon>Pterygota</taxon>
        <taxon>Neoptera</taxon>
        <taxon>Endopterygota</taxon>
        <taxon>Lepidoptera</taxon>
        <taxon>Glossata</taxon>
        <taxon>Ditrysia</taxon>
        <taxon>Bombycoidea</taxon>
        <taxon>Bombycidae</taxon>
        <taxon>Bombycinae</taxon>
        <taxon>Bombyx</taxon>
    </lineage>
</organism>
<keyword evidence="2" id="KW-1185">Reference proteome</keyword>
<proteinExistence type="predicted"/>
<reference evidence="3" key="1">
    <citation type="submission" date="2025-08" db="UniProtKB">
        <authorList>
            <consortium name="RefSeq"/>
        </authorList>
    </citation>
    <scope>IDENTIFICATION</scope>
    <source>
        <tissue evidence="3">Silk gland</tissue>
    </source>
</reference>
<gene>
    <name evidence="3" type="primary">LOC114252687</name>
</gene>
<dbReference type="AlphaFoldDB" id="A0A6J2KNH2"/>
<name>A0A6J2KNH2_BOMMA</name>
<dbReference type="Pfam" id="PF07165">
    <property type="entry name" value="DUF1397"/>
    <property type="match status" value="1"/>
</dbReference>